<feature type="domain" description="Translation initiation factor 3 C-terminal" evidence="2">
    <location>
        <begin position="174"/>
        <end position="246"/>
    </location>
</feature>
<reference evidence="3 4" key="1">
    <citation type="submission" date="2019-01" db="EMBL/GenBank/DDBJ databases">
        <title>A draft genome assembly of the solar-powered sea slug Elysia chlorotica.</title>
        <authorList>
            <person name="Cai H."/>
            <person name="Li Q."/>
            <person name="Fang X."/>
            <person name="Li J."/>
            <person name="Curtis N.E."/>
            <person name="Altenburger A."/>
            <person name="Shibata T."/>
            <person name="Feng M."/>
            <person name="Maeda T."/>
            <person name="Schwartz J.A."/>
            <person name="Shigenobu S."/>
            <person name="Lundholm N."/>
            <person name="Nishiyama T."/>
            <person name="Yang H."/>
            <person name="Hasebe M."/>
            <person name="Li S."/>
            <person name="Pierce S.K."/>
            <person name="Wang J."/>
        </authorList>
    </citation>
    <scope>NUCLEOTIDE SEQUENCE [LARGE SCALE GENOMIC DNA]</scope>
    <source>
        <strain evidence="3">EC2010</strain>
        <tissue evidence="3">Whole organism of an adult</tissue>
    </source>
</reference>
<keyword evidence="4" id="KW-1185">Reference proteome</keyword>
<dbReference type="Proteomes" id="UP000271974">
    <property type="component" value="Unassembled WGS sequence"/>
</dbReference>
<evidence type="ECO:0000259" key="2">
    <source>
        <dbReference type="Pfam" id="PF00707"/>
    </source>
</evidence>
<dbReference type="OrthoDB" id="10281409at2759"/>
<dbReference type="SUPFAM" id="SSF55200">
    <property type="entry name" value="Translation initiation factor IF3, C-terminal domain"/>
    <property type="match status" value="1"/>
</dbReference>
<dbReference type="GO" id="GO:0006413">
    <property type="term" value="P:translational initiation"/>
    <property type="evidence" value="ECO:0007669"/>
    <property type="project" value="InterPro"/>
</dbReference>
<feature type="compositionally biased region" description="Polar residues" evidence="1">
    <location>
        <begin position="249"/>
        <end position="269"/>
    </location>
</feature>
<dbReference type="Pfam" id="PF00707">
    <property type="entry name" value="IF3_C"/>
    <property type="match status" value="1"/>
</dbReference>
<protein>
    <recommendedName>
        <fullName evidence="2">Translation initiation factor 3 C-terminal domain-containing protein</fullName>
    </recommendedName>
</protein>
<evidence type="ECO:0000313" key="4">
    <source>
        <dbReference type="Proteomes" id="UP000271974"/>
    </source>
</evidence>
<sequence length="277" mass="31159">MMACQFVRCLNMQLKVRIGKNAVFYSSCHLYMDRAKKTCSIRNSCNTVPRTFCLPLKQTLLLQHPNPIFPQREQFSILSRCMSSKADNVQRFDNKDKCAVFDQSGMLIKETTFVQAKLLAASKNSRLVFMNKNPDGLLCFSLQQLTVKPEKAKTIEQNTSKLSKEKKSDNKAAAKEYKIKASIADHDLNIKISQMQSHLGKGKQVIIFIKEKASQTSVSAKGVAELMKKLKDELSDVCKVNQDYSNATTTKLTLTPKESQPQALSSNYSEENKVASQ</sequence>
<evidence type="ECO:0000313" key="3">
    <source>
        <dbReference type="EMBL" id="RUS89169.1"/>
    </source>
</evidence>
<feature type="region of interest" description="Disordered" evidence="1">
    <location>
        <begin position="249"/>
        <end position="277"/>
    </location>
</feature>
<proteinExistence type="predicted"/>
<dbReference type="EMBL" id="RQTK01000063">
    <property type="protein sequence ID" value="RUS89169.1"/>
    <property type="molecule type" value="Genomic_DNA"/>
</dbReference>
<name>A0A433U5P3_ELYCH</name>
<comment type="caution">
    <text evidence="3">The sequence shown here is derived from an EMBL/GenBank/DDBJ whole genome shotgun (WGS) entry which is preliminary data.</text>
</comment>
<dbReference type="Gene3D" id="3.30.110.10">
    <property type="entry name" value="Translation initiation factor 3 (IF-3), C-terminal domain"/>
    <property type="match status" value="1"/>
</dbReference>
<dbReference type="InterPro" id="IPR036788">
    <property type="entry name" value="T_IF-3_C_sf"/>
</dbReference>
<accession>A0A433U5P3</accession>
<dbReference type="InterPro" id="IPR019815">
    <property type="entry name" value="Translation_initiation_fac_3_C"/>
</dbReference>
<organism evidence="3 4">
    <name type="scientific">Elysia chlorotica</name>
    <name type="common">Eastern emerald elysia</name>
    <name type="synonym">Sea slug</name>
    <dbReference type="NCBI Taxonomy" id="188477"/>
    <lineage>
        <taxon>Eukaryota</taxon>
        <taxon>Metazoa</taxon>
        <taxon>Spiralia</taxon>
        <taxon>Lophotrochozoa</taxon>
        <taxon>Mollusca</taxon>
        <taxon>Gastropoda</taxon>
        <taxon>Heterobranchia</taxon>
        <taxon>Euthyneura</taxon>
        <taxon>Panpulmonata</taxon>
        <taxon>Sacoglossa</taxon>
        <taxon>Placobranchoidea</taxon>
        <taxon>Plakobranchidae</taxon>
        <taxon>Elysia</taxon>
    </lineage>
</organism>
<evidence type="ECO:0000256" key="1">
    <source>
        <dbReference type="SAM" id="MobiDB-lite"/>
    </source>
</evidence>
<gene>
    <name evidence="3" type="ORF">EGW08_003048</name>
</gene>
<dbReference type="AlphaFoldDB" id="A0A433U5P3"/>